<dbReference type="OrthoDB" id="9812571at2"/>
<evidence type="ECO:0000313" key="1">
    <source>
        <dbReference type="EMBL" id="SDI02278.1"/>
    </source>
</evidence>
<dbReference type="PANTHER" id="PTHR23416:SF78">
    <property type="entry name" value="LIPOPOLYSACCHARIDE BIOSYNTHESIS O-ACETYL TRANSFERASE WBBJ-RELATED"/>
    <property type="match status" value="1"/>
</dbReference>
<dbReference type="EMBL" id="FNDW01000003">
    <property type="protein sequence ID" value="SDI02278.1"/>
    <property type="molecule type" value="Genomic_DNA"/>
</dbReference>
<dbReference type="CDD" id="cd04647">
    <property type="entry name" value="LbH_MAT_like"/>
    <property type="match status" value="1"/>
</dbReference>
<reference evidence="2" key="1">
    <citation type="submission" date="2016-10" db="EMBL/GenBank/DDBJ databases">
        <authorList>
            <person name="Varghese N."/>
            <person name="Submissions S."/>
        </authorList>
    </citation>
    <scope>NUCLEOTIDE SEQUENCE [LARGE SCALE GENOMIC DNA]</scope>
    <source>
        <strain evidence="2">DSM 17071</strain>
    </source>
</reference>
<dbReference type="Proteomes" id="UP000198869">
    <property type="component" value="Unassembled WGS sequence"/>
</dbReference>
<dbReference type="AlphaFoldDB" id="A0A1G8H6K5"/>
<dbReference type="InterPro" id="IPR011004">
    <property type="entry name" value="Trimer_LpxA-like_sf"/>
</dbReference>
<evidence type="ECO:0000313" key="2">
    <source>
        <dbReference type="Proteomes" id="UP000198869"/>
    </source>
</evidence>
<dbReference type="Gene3D" id="2.160.10.10">
    <property type="entry name" value="Hexapeptide repeat proteins"/>
    <property type="match status" value="1"/>
</dbReference>
<dbReference type="InterPro" id="IPR051159">
    <property type="entry name" value="Hexapeptide_acetyltransf"/>
</dbReference>
<keyword evidence="2" id="KW-1185">Reference proteome</keyword>
<organism evidence="1 2">
    <name type="scientific">Chryseobacterium taeanense</name>
    <dbReference type="NCBI Taxonomy" id="311334"/>
    <lineage>
        <taxon>Bacteria</taxon>
        <taxon>Pseudomonadati</taxon>
        <taxon>Bacteroidota</taxon>
        <taxon>Flavobacteriia</taxon>
        <taxon>Flavobacteriales</taxon>
        <taxon>Weeksellaceae</taxon>
        <taxon>Chryseobacterium group</taxon>
        <taxon>Chryseobacterium</taxon>
    </lineage>
</organism>
<dbReference type="GO" id="GO:0016740">
    <property type="term" value="F:transferase activity"/>
    <property type="evidence" value="ECO:0007669"/>
    <property type="project" value="UniProtKB-KW"/>
</dbReference>
<dbReference type="InterPro" id="IPR001451">
    <property type="entry name" value="Hexapep"/>
</dbReference>
<protein>
    <submittedName>
        <fullName evidence="1">Acetyltransferase (Isoleucine patch superfamily)</fullName>
    </submittedName>
</protein>
<dbReference type="PANTHER" id="PTHR23416">
    <property type="entry name" value="SIALIC ACID SYNTHASE-RELATED"/>
    <property type="match status" value="1"/>
</dbReference>
<dbReference type="STRING" id="311334.SAMN05421846_103275"/>
<dbReference type="Pfam" id="PF00132">
    <property type="entry name" value="Hexapep"/>
    <property type="match status" value="1"/>
</dbReference>
<sequence length="184" mass="20918">MAFKIFEKIQRKNQIYLLKKHKKVSFKDLKLGNYNHFVLHHDIKKLTIGNSASLRNFIHIFVQQNASLEIGQDFFMNNFCSINCLESISIGNNTLFGENVKLYDHNHRYETDPTFKVYPDKFKTAPIKIGSNCWLGSNVTVLKGVTIGDNCIIGAGCVIYKDVSPNTIIINHQDLISKPVTKGL</sequence>
<dbReference type="RefSeq" id="WP_089856396.1">
    <property type="nucleotide sequence ID" value="NZ_FNDW01000003.1"/>
</dbReference>
<name>A0A1G8H6K5_9FLAO</name>
<keyword evidence="1" id="KW-0808">Transferase</keyword>
<dbReference type="SUPFAM" id="SSF51161">
    <property type="entry name" value="Trimeric LpxA-like enzymes"/>
    <property type="match status" value="1"/>
</dbReference>
<proteinExistence type="predicted"/>
<accession>A0A1G8H6K5</accession>
<gene>
    <name evidence="1" type="ORF">SAMN05421846_103275</name>
</gene>